<dbReference type="AlphaFoldDB" id="A0A6A6WL93"/>
<feature type="compositionally biased region" description="Pro residues" evidence="1">
    <location>
        <begin position="14"/>
        <end position="27"/>
    </location>
</feature>
<sequence length="347" mass="36389">MSQSPTMRAVQVTPAPPSAPPYSPSNPAPSSALTITTRTVPAPSPGTLLIRNHASTIIRDTLTWPELYVHPSQIPGNDFAGTVAALPPNSSSPFAVGTEVFGMTHADRGATWAEYVVVREDECAQKPASLSWAKAAAAPLSSLTAWQALFDKVRLDTPVLSPYDPGAAREKNGGQRVLVTGAAGGVGAIVVQLAVLAGYSVTGATSSNARNETFVRSLGADDVVEYAALRASGRVFDAVVDTVGGGVLEGCWSLISPTGSVITVDSASYAFPATHHEAGLSKGKEGVHAEFFIVEPSVRDLEWISEALDKGLLKVWVAETIPLEGVREAYETANGRLKERGKVVLTM</sequence>
<dbReference type="EMBL" id="ML996565">
    <property type="protein sequence ID" value="KAF2762942.1"/>
    <property type="molecule type" value="Genomic_DNA"/>
</dbReference>
<dbReference type="SMART" id="SM00829">
    <property type="entry name" value="PKS_ER"/>
    <property type="match status" value="1"/>
</dbReference>
<organism evidence="3 4">
    <name type="scientific">Pseudovirgaria hyperparasitica</name>
    <dbReference type="NCBI Taxonomy" id="470096"/>
    <lineage>
        <taxon>Eukaryota</taxon>
        <taxon>Fungi</taxon>
        <taxon>Dikarya</taxon>
        <taxon>Ascomycota</taxon>
        <taxon>Pezizomycotina</taxon>
        <taxon>Dothideomycetes</taxon>
        <taxon>Dothideomycetes incertae sedis</taxon>
        <taxon>Acrospermales</taxon>
        <taxon>Acrospermaceae</taxon>
        <taxon>Pseudovirgaria</taxon>
    </lineage>
</organism>
<evidence type="ECO:0000313" key="4">
    <source>
        <dbReference type="Proteomes" id="UP000799437"/>
    </source>
</evidence>
<dbReference type="Gene3D" id="3.90.180.10">
    <property type="entry name" value="Medium-chain alcohol dehydrogenases, catalytic domain"/>
    <property type="match status" value="1"/>
</dbReference>
<name>A0A6A6WL93_9PEZI</name>
<dbReference type="InterPro" id="IPR020843">
    <property type="entry name" value="ER"/>
</dbReference>
<dbReference type="CDD" id="cd05289">
    <property type="entry name" value="MDR_like_2"/>
    <property type="match status" value="1"/>
</dbReference>
<dbReference type="SUPFAM" id="SSF50129">
    <property type="entry name" value="GroES-like"/>
    <property type="match status" value="1"/>
</dbReference>
<dbReference type="Pfam" id="PF08240">
    <property type="entry name" value="ADH_N"/>
    <property type="match status" value="1"/>
</dbReference>
<keyword evidence="4" id="KW-1185">Reference proteome</keyword>
<dbReference type="PANTHER" id="PTHR43482">
    <property type="entry name" value="PROTEIN AST1-RELATED"/>
    <property type="match status" value="1"/>
</dbReference>
<dbReference type="InterPro" id="IPR013154">
    <property type="entry name" value="ADH-like_N"/>
</dbReference>
<dbReference type="GO" id="GO:0016491">
    <property type="term" value="F:oxidoreductase activity"/>
    <property type="evidence" value="ECO:0007669"/>
    <property type="project" value="InterPro"/>
</dbReference>
<dbReference type="InterPro" id="IPR036291">
    <property type="entry name" value="NAD(P)-bd_dom_sf"/>
</dbReference>
<dbReference type="Pfam" id="PF13602">
    <property type="entry name" value="ADH_zinc_N_2"/>
    <property type="match status" value="1"/>
</dbReference>
<dbReference type="SUPFAM" id="SSF51735">
    <property type="entry name" value="NAD(P)-binding Rossmann-fold domains"/>
    <property type="match status" value="1"/>
</dbReference>
<evidence type="ECO:0000313" key="3">
    <source>
        <dbReference type="EMBL" id="KAF2762942.1"/>
    </source>
</evidence>
<evidence type="ECO:0000256" key="1">
    <source>
        <dbReference type="SAM" id="MobiDB-lite"/>
    </source>
</evidence>
<feature type="region of interest" description="Disordered" evidence="1">
    <location>
        <begin position="1"/>
        <end position="32"/>
    </location>
</feature>
<protein>
    <submittedName>
        <fullName evidence="3">NAD(P)-binding protein</fullName>
    </submittedName>
</protein>
<reference evidence="3" key="1">
    <citation type="journal article" date="2020" name="Stud. Mycol.">
        <title>101 Dothideomycetes genomes: a test case for predicting lifestyles and emergence of pathogens.</title>
        <authorList>
            <person name="Haridas S."/>
            <person name="Albert R."/>
            <person name="Binder M."/>
            <person name="Bloem J."/>
            <person name="Labutti K."/>
            <person name="Salamov A."/>
            <person name="Andreopoulos B."/>
            <person name="Baker S."/>
            <person name="Barry K."/>
            <person name="Bills G."/>
            <person name="Bluhm B."/>
            <person name="Cannon C."/>
            <person name="Castanera R."/>
            <person name="Culley D."/>
            <person name="Daum C."/>
            <person name="Ezra D."/>
            <person name="Gonzalez J."/>
            <person name="Henrissat B."/>
            <person name="Kuo A."/>
            <person name="Liang C."/>
            <person name="Lipzen A."/>
            <person name="Lutzoni F."/>
            <person name="Magnuson J."/>
            <person name="Mondo S."/>
            <person name="Nolan M."/>
            <person name="Ohm R."/>
            <person name="Pangilinan J."/>
            <person name="Park H.-J."/>
            <person name="Ramirez L."/>
            <person name="Alfaro M."/>
            <person name="Sun H."/>
            <person name="Tritt A."/>
            <person name="Yoshinaga Y."/>
            <person name="Zwiers L.-H."/>
            <person name="Turgeon B."/>
            <person name="Goodwin S."/>
            <person name="Spatafora J."/>
            <person name="Crous P."/>
            <person name="Grigoriev I."/>
        </authorList>
    </citation>
    <scope>NUCLEOTIDE SEQUENCE</scope>
    <source>
        <strain evidence="3">CBS 121739</strain>
    </source>
</reference>
<dbReference type="InterPro" id="IPR052585">
    <property type="entry name" value="Lipid_raft_assoc_Zn_ADH"/>
</dbReference>
<dbReference type="InterPro" id="IPR011032">
    <property type="entry name" value="GroES-like_sf"/>
</dbReference>
<dbReference type="RefSeq" id="XP_033605393.1">
    <property type="nucleotide sequence ID" value="XM_033743065.1"/>
</dbReference>
<gene>
    <name evidence="3" type="ORF">EJ05DRAFT_471907</name>
</gene>
<proteinExistence type="predicted"/>
<evidence type="ECO:0000259" key="2">
    <source>
        <dbReference type="SMART" id="SM00829"/>
    </source>
</evidence>
<dbReference type="PANTHER" id="PTHR43482:SF4">
    <property type="entry name" value="ALCOHOL DEHYDROGENASE, PUTATIVE (AFU_ORTHOLOGUE AFUA_7G06260)-RELATED"/>
    <property type="match status" value="1"/>
</dbReference>
<dbReference type="GeneID" id="54484119"/>
<accession>A0A6A6WL93</accession>
<dbReference type="OrthoDB" id="3509362at2759"/>
<feature type="domain" description="Enoyl reductase (ER)" evidence="2">
    <location>
        <begin position="28"/>
        <end position="345"/>
    </location>
</feature>
<dbReference type="Gene3D" id="3.40.50.720">
    <property type="entry name" value="NAD(P)-binding Rossmann-like Domain"/>
    <property type="match status" value="1"/>
</dbReference>
<dbReference type="Proteomes" id="UP000799437">
    <property type="component" value="Unassembled WGS sequence"/>
</dbReference>